<proteinExistence type="predicted"/>
<dbReference type="Proteomes" id="UP001057753">
    <property type="component" value="Unassembled WGS sequence"/>
</dbReference>
<keyword evidence="1" id="KW-0472">Membrane</keyword>
<keyword evidence="1" id="KW-1133">Transmembrane helix</keyword>
<keyword evidence="1" id="KW-0812">Transmembrane</keyword>
<comment type="caution">
    <text evidence="2">The sequence shown here is derived from an EMBL/GenBank/DDBJ whole genome shotgun (WGS) entry which is preliminary data.</text>
</comment>
<evidence type="ECO:0000256" key="1">
    <source>
        <dbReference type="SAM" id="Phobius"/>
    </source>
</evidence>
<keyword evidence="3" id="KW-1185">Reference proteome</keyword>
<dbReference type="AlphaFoldDB" id="A0A9Q4B563"/>
<accession>A0A9Q4B563</accession>
<evidence type="ECO:0000313" key="2">
    <source>
        <dbReference type="EMBL" id="MCR6098202.1"/>
    </source>
</evidence>
<dbReference type="EMBL" id="JABXYM010000001">
    <property type="protein sequence ID" value="MCR6098202.1"/>
    <property type="molecule type" value="Genomic_DNA"/>
</dbReference>
<gene>
    <name evidence="2" type="ORF">HXA33_16800</name>
</gene>
<sequence>MTIPIIDNDYYYYYTYEKKGREGKVKWYTGILVLVITFIIGTCATTSEQELDDTEGE</sequence>
<protein>
    <submittedName>
        <fullName evidence="2">Uncharacterized protein</fullName>
    </submittedName>
</protein>
<organism evidence="2 3">
    <name type="scientific">Salipaludibacillus agaradhaerens</name>
    <name type="common">Bacillus agaradhaerens</name>
    <dbReference type="NCBI Taxonomy" id="76935"/>
    <lineage>
        <taxon>Bacteria</taxon>
        <taxon>Bacillati</taxon>
        <taxon>Bacillota</taxon>
        <taxon>Bacilli</taxon>
        <taxon>Bacillales</taxon>
        <taxon>Bacillaceae</taxon>
    </lineage>
</organism>
<feature type="transmembrane region" description="Helical" evidence="1">
    <location>
        <begin position="27"/>
        <end position="47"/>
    </location>
</feature>
<dbReference type="RefSeq" id="WP_257822574.1">
    <property type="nucleotide sequence ID" value="NZ_JABXYM010000001.1"/>
</dbReference>
<evidence type="ECO:0000313" key="3">
    <source>
        <dbReference type="Proteomes" id="UP001057753"/>
    </source>
</evidence>
<reference evidence="2" key="1">
    <citation type="submission" date="2020-06" db="EMBL/GenBank/DDBJ databases">
        <title>Insight into the genomes of haloalkaliphilic bacilli from Kenyan soda lakes.</title>
        <authorList>
            <person name="Mwirichia R."/>
            <person name="Villamizar G.C."/>
            <person name="Poehlein A."/>
            <person name="Mugweru J."/>
            <person name="Kipnyargis A."/>
            <person name="Kiplimo D."/>
            <person name="Orwa P."/>
            <person name="Daniel R."/>
        </authorList>
    </citation>
    <scope>NUCLEOTIDE SEQUENCE</scope>
    <source>
        <strain evidence="2">B1096_S55</strain>
    </source>
</reference>
<name>A0A9Q4B563_SALAG</name>